<evidence type="ECO:0000256" key="1">
    <source>
        <dbReference type="ARBA" id="ARBA00004167"/>
    </source>
</evidence>
<feature type="domain" description="Malectin-like" evidence="4">
    <location>
        <begin position="56"/>
        <end position="390"/>
    </location>
</feature>
<keyword evidence="3" id="KW-0472">Membrane</keyword>
<gene>
    <name evidence="5" type="primary">At2g14440</name>
    <name evidence="5" type="ORF">g.51356</name>
</gene>
<accession>A0A1D1XLH3</accession>
<dbReference type="AlphaFoldDB" id="A0A1D1XLH3"/>
<dbReference type="PANTHER" id="PTHR45631">
    <property type="entry name" value="OS07G0107800 PROTEIN-RELATED"/>
    <property type="match status" value="1"/>
</dbReference>
<dbReference type="InterPro" id="IPR001611">
    <property type="entry name" value="Leu-rich_rpt"/>
</dbReference>
<keyword evidence="3" id="KW-0812">Transmembrane</keyword>
<dbReference type="InterPro" id="IPR032675">
    <property type="entry name" value="LRR_dom_sf"/>
</dbReference>
<dbReference type="EMBL" id="GDJX01024700">
    <property type="protein sequence ID" value="JAT43236.1"/>
    <property type="molecule type" value="Transcribed_RNA"/>
</dbReference>
<feature type="transmembrane region" description="Helical" evidence="3">
    <location>
        <begin position="575"/>
        <end position="596"/>
    </location>
</feature>
<dbReference type="Pfam" id="PF13855">
    <property type="entry name" value="LRR_8"/>
    <property type="match status" value="1"/>
</dbReference>
<reference evidence="5" key="1">
    <citation type="submission" date="2015-07" db="EMBL/GenBank/DDBJ databases">
        <title>Transcriptome Assembly of Anthurium amnicola.</title>
        <authorList>
            <person name="Suzuki J."/>
        </authorList>
    </citation>
    <scope>NUCLEOTIDE SEQUENCE</scope>
</reference>
<evidence type="ECO:0000256" key="3">
    <source>
        <dbReference type="SAM" id="Phobius"/>
    </source>
</evidence>
<evidence type="ECO:0000256" key="2">
    <source>
        <dbReference type="SAM" id="MobiDB-lite"/>
    </source>
</evidence>
<keyword evidence="5" id="KW-0675">Receptor</keyword>
<dbReference type="SUPFAM" id="SSF52058">
    <property type="entry name" value="L domain-like"/>
    <property type="match status" value="1"/>
</dbReference>
<name>A0A1D1XLH3_9ARAE</name>
<dbReference type="GO" id="GO:0016301">
    <property type="term" value="F:kinase activity"/>
    <property type="evidence" value="ECO:0007669"/>
    <property type="project" value="UniProtKB-KW"/>
</dbReference>
<keyword evidence="5" id="KW-0808">Transferase</keyword>
<comment type="subcellular location">
    <subcellularLocation>
        <location evidence="1">Membrane</location>
        <topology evidence="1">Single-pass membrane protein</topology>
    </subcellularLocation>
</comment>
<sequence length="651" mass="71399">MMPHLGRPRVAAQLPRPLFLLLRSPPPLLGLLLLLWASATTTKFCGAAKEPFALRISCGARQNTRTPSTNALWVKDFAYTGGRTANASVPSYIIPPLKTLRYFPLSDGPENCYNINNIPRGHYSVRFFFALVSEPNLENEPLFDVSIEGTQIYSLKPNWSTIDDQSFVEALIFITDNSISCCFHSTGHGDPSILSIEILQVDENAYNFGPLGSKEMVLRTAKRLTCGFGKPAFDEDYNGNHWGGDRFWGPIKTFGQNSDLPISTESKILGALTSPNFYPQKLYQTAIISTDSQPELSFQMEVDPNKNYSLWLHFAEIDPRISSKGQRVFDIVINGDIAFNSVDIILVTGKPNAALVLNRTVTMSGRTLTITLRPVKGSHAIINAIEIFEVIPAEFKSSVEEVRALKILNNALGLPLRFGWNGDPCVPQQHPWSGVDCQFDSNDGKWVIDGLGLDNQGLRGFLPSDISKLRNLQSINLSGNSIHGPIPDSFGTISSLETLDLSYNMLNGSIPESLGQLTLLKILNLNGNFLHGRVPAALGGRPLHRASFNFSGNAGLCGIPGLPVCGPHLSLGAKIGVALGSVVAFLLLTTCLACWWKRRHNILRAQKIATAREAPYAKARTHIARDIQMGKQHRIHEQSKNSGESGPHLLS</sequence>
<organism evidence="5">
    <name type="scientific">Anthurium amnicola</name>
    <dbReference type="NCBI Taxonomy" id="1678845"/>
    <lineage>
        <taxon>Eukaryota</taxon>
        <taxon>Viridiplantae</taxon>
        <taxon>Streptophyta</taxon>
        <taxon>Embryophyta</taxon>
        <taxon>Tracheophyta</taxon>
        <taxon>Spermatophyta</taxon>
        <taxon>Magnoliopsida</taxon>
        <taxon>Liliopsida</taxon>
        <taxon>Araceae</taxon>
        <taxon>Pothoideae</taxon>
        <taxon>Potheae</taxon>
        <taxon>Anthurium</taxon>
    </lineage>
</organism>
<dbReference type="FunFam" id="2.60.120.430:FF:000009">
    <property type="entry name" value="Receptor like protein 4"/>
    <property type="match status" value="1"/>
</dbReference>
<dbReference type="GO" id="GO:0016020">
    <property type="term" value="C:membrane"/>
    <property type="evidence" value="ECO:0007669"/>
    <property type="project" value="UniProtKB-SubCell"/>
</dbReference>
<evidence type="ECO:0000313" key="5">
    <source>
        <dbReference type="EMBL" id="JAT43236.1"/>
    </source>
</evidence>
<dbReference type="Pfam" id="PF12819">
    <property type="entry name" value="Malectin_like"/>
    <property type="match status" value="1"/>
</dbReference>
<dbReference type="Gene3D" id="3.80.10.10">
    <property type="entry name" value="Ribonuclease Inhibitor"/>
    <property type="match status" value="1"/>
</dbReference>
<evidence type="ECO:0000259" key="4">
    <source>
        <dbReference type="Pfam" id="PF12819"/>
    </source>
</evidence>
<proteinExistence type="predicted"/>
<keyword evidence="5" id="KW-0418">Kinase</keyword>
<dbReference type="InterPro" id="IPR024788">
    <property type="entry name" value="Malectin-like_Carb-bd_dom"/>
</dbReference>
<dbReference type="Gene3D" id="2.60.120.430">
    <property type="entry name" value="Galactose-binding lectin"/>
    <property type="match status" value="2"/>
</dbReference>
<protein>
    <submittedName>
        <fullName evidence="5">Putative leucine-rich repeat receptor-like serine/threonine-protein kinase At2g14440</fullName>
    </submittedName>
</protein>
<dbReference type="PANTHER" id="PTHR45631:SF181">
    <property type="entry name" value="RECEPTOR-LIKE PROTEIN 4"/>
    <property type="match status" value="1"/>
</dbReference>
<dbReference type="PROSITE" id="PS51450">
    <property type="entry name" value="LRR"/>
    <property type="match status" value="1"/>
</dbReference>
<feature type="region of interest" description="Disordered" evidence="2">
    <location>
        <begin position="629"/>
        <end position="651"/>
    </location>
</feature>
<keyword evidence="3" id="KW-1133">Transmembrane helix</keyword>
<dbReference type="FunFam" id="3.80.10.10:FF:000135">
    <property type="entry name" value="Putative LRR receptor-like serine/threonine-protein kinase"/>
    <property type="match status" value="1"/>
</dbReference>